<gene>
    <name evidence="2" type="ORF">HLRTI_003389</name>
</gene>
<dbReference type="AlphaFoldDB" id="U2DWP2"/>
<feature type="domain" description="Abortive phage infection protein C-terminal" evidence="1">
    <location>
        <begin position="148"/>
        <end position="288"/>
    </location>
</feature>
<protein>
    <submittedName>
        <fullName evidence="2">AIPR protein</fullName>
    </submittedName>
</protein>
<dbReference type="eggNOG" id="arCOG06613">
    <property type="taxonomic scope" value="Archaea"/>
</dbReference>
<evidence type="ECO:0000313" key="3">
    <source>
        <dbReference type="Proteomes" id="UP000003861"/>
    </source>
</evidence>
<evidence type="ECO:0000313" key="2">
    <source>
        <dbReference type="EMBL" id="ERJ04638.1"/>
    </source>
</evidence>
<dbReference type="InterPro" id="IPR018891">
    <property type="entry name" value="AIPR_C"/>
</dbReference>
<reference evidence="2 3" key="2">
    <citation type="journal article" date="2013" name="PLoS ONE">
        <title>INDIGO - INtegrated Data Warehouse of MIcrobial GenOmes with Examples from the Red Sea Extremophiles.</title>
        <authorList>
            <person name="Alam I."/>
            <person name="Antunes A."/>
            <person name="Kamau A.A."/>
            <person name="Ba Alawi W."/>
            <person name="Kalkatawi M."/>
            <person name="Stingl U."/>
            <person name="Bajic V.B."/>
        </authorList>
    </citation>
    <scope>NUCLEOTIDE SEQUENCE [LARGE SCALE GENOMIC DNA]</scope>
    <source>
        <strain evidence="2 3">SARL4B</strain>
    </source>
</reference>
<dbReference type="Pfam" id="PF10592">
    <property type="entry name" value="AIPR"/>
    <property type="match status" value="1"/>
</dbReference>
<dbReference type="EMBL" id="AFNT02000065">
    <property type="protein sequence ID" value="ERJ04638.1"/>
    <property type="molecule type" value="Genomic_DNA"/>
</dbReference>
<evidence type="ECO:0000259" key="1">
    <source>
        <dbReference type="Pfam" id="PF10592"/>
    </source>
</evidence>
<sequence>MINCIKYIRFSCFVLPNQCSDILFDLKSNRITTIIWPATQNRAKIQNFDLINHPSNSGGIAECNKTQRNYCHKEPYCYVGESRKAINNMSSETGTSPIDAISAPADNVQIPYLAHEQAKSNEYGGKYTIHHFYFQCQEVGETPISFPLDANPRHPQMNVQVSAMRDTLQNDPKDFINRNNGIVVLASDVETEEVKQSTTEGIVTFNFGDGEGVCNGGHTLLAIQKHGDVPKAVVHVEVIELGDVEAKSTSRRQEISKIADARNNNNQLEERSEANFLGYYDQYKQELNDSRVVDWHEGDPNAIDDAINAYQFFRLLKALDVKKYGHPLYDVRGKNHSSLATSVSRVHRRWKENMDDWKQEEGDPETRPLRYLTPLTNDVIYLREMVSHHLKHFNYDSGMRRRKVFQEYFQSSSRDLLINGFENTTGYDLPNPVEVLFSGLFRTNLYLSESDIGSVKIVGWFRDLDQLWAERSKAILMDLQGDFKDNDKDPKNFIRANATFTHDFYLHGMSDVIDEPPEIVYTVDEDDEARYVQPEDPQDATHELTVHNDPDEPDKLEPATGNIDEVAMTRVELGDVYEYAMLSE</sequence>
<comment type="caution">
    <text evidence="2">The sequence shown here is derived from an EMBL/GenBank/DDBJ whole genome shotgun (WGS) entry which is preliminary data.</text>
</comment>
<proteinExistence type="predicted"/>
<name>U2DWP2_9EURY</name>
<organism evidence="2 3">
    <name type="scientific">Halorhabdus tiamatea SARL4B</name>
    <dbReference type="NCBI Taxonomy" id="1033806"/>
    <lineage>
        <taxon>Archaea</taxon>
        <taxon>Methanobacteriati</taxon>
        <taxon>Methanobacteriota</taxon>
        <taxon>Stenosarchaea group</taxon>
        <taxon>Halobacteria</taxon>
        <taxon>Halobacteriales</taxon>
        <taxon>Haloarculaceae</taxon>
        <taxon>Halorhabdus</taxon>
    </lineage>
</organism>
<dbReference type="Proteomes" id="UP000003861">
    <property type="component" value="Unassembled WGS sequence"/>
</dbReference>
<reference evidence="2 3" key="1">
    <citation type="journal article" date="2011" name="J. Bacteriol.">
        <title>Genome sequence of Halorhabdus tiamatea, the first archaeon isolated from a deep-sea anoxic brine lake.</title>
        <authorList>
            <person name="Antunes A."/>
            <person name="Alam I."/>
            <person name="Bajic V.B."/>
            <person name="Stingl U."/>
        </authorList>
    </citation>
    <scope>NUCLEOTIDE SEQUENCE [LARGE SCALE GENOMIC DNA]</scope>
    <source>
        <strain evidence="2 3">SARL4B</strain>
    </source>
</reference>
<accession>U2DWP2</accession>